<organism evidence="2 3">
    <name type="scientific">Drosophila gunungcola</name>
    <name type="common">fruit fly</name>
    <dbReference type="NCBI Taxonomy" id="103775"/>
    <lineage>
        <taxon>Eukaryota</taxon>
        <taxon>Metazoa</taxon>
        <taxon>Ecdysozoa</taxon>
        <taxon>Arthropoda</taxon>
        <taxon>Hexapoda</taxon>
        <taxon>Insecta</taxon>
        <taxon>Pterygota</taxon>
        <taxon>Neoptera</taxon>
        <taxon>Endopterygota</taxon>
        <taxon>Diptera</taxon>
        <taxon>Brachycera</taxon>
        <taxon>Muscomorpha</taxon>
        <taxon>Ephydroidea</taxon>
        <taxon>Drosophilidae</taxon>
        <taxon>Drosophila</taxon>
        <taxon>Sophophora</taxon>
    </lineage>
</organism>
<evidence type="ECO:0000256" key="1">
    <source>
        <dbReference type="SAM" id="MobiDB-lite"/>
    </source>
</evidence>
<feature type="non-terminal residue" evidence="2">
    <location>
        <position position="67"/>
    </location>
</feature>
<comment type="caution">
    <text evidence="2">The sequence shown here is derived from an EMBL/GenBank/DDBJ whole genome shotgun (WGS) entry which is preliminary data.</text>
</comment>
<keyword evidence="3" id="KW-1185">Reference proteome</keyword>
<feature type="compositionally biased region" description="Basic residues" evidence="1">
    <location>
        <begin position="39"/>
        <end position="51"/>
    </location>
</feature>
<sequence>MENVSGLMNQNLWGKSIVSPFPQELCTCELRGKVHGKWSTHKWHRANKIKKKDPLDRGNSRSSKLKP</sequence>
<gene>
    <name evidence="2" type="ORF">M5D96_013525</name>
</gene>
<dbReference type="EMBL" id="JAMKOV010000109">
    <property type="protein sequence ID" value="KAI8033702.1"/>
    <property type="molecule type" value="Genomic_DNA"/>
</dbReference>
<protein>
    <submittedName>
        <fullName evidence="2">Uncharacterized protein</fullName>
    </submittedName>
</protein>
<reference evidence="2" key="1">
    <citation type="journal article" date="2023" name="Genome Biol. Evol.">
        <title>Long-read-based Genome Assembly of Drosophila gunungcola Reveals Fewer Chemosensory Genes in Flower-breeding Species.</title>
        <authorList>
            <person name="Negi A."/>
            <person name="Liao B.Y."/>
            <person name="Yeh S.D."/>
        </authorList>
    </citation>
    <scope>NUCLEOTIDE SEQUENCE</scope>
    <source>
        <strain evidence="2">Sukarami</strain>
    </source>
</reference>
<dbReference type="AlphaFoldDB" id="A0A9P9YB40"/>
<evidence type="ECO:0000313" key="3">
    <source>
        <dbReference type="Proteomes" id="UP001059596"/>
    </source>
</evidence>
<proteinExistence type="predicted"/>
<accession>A0A9P9YB40</accession>
<evidence type="ECO:0000313" key="2">
    <source>
        <dbReference type="EMBL" id="KAI8033702.1"/>
    </source>
</evidence>
<dbReference type="Proteomes" id="UP001059596">
    <property type="component" value="Unassembled WGS sequence"/>
</dbReference>
<name>A0A9P9YB40_9MUSC</name>
<feature type="region of interest" description="Disordered" evidence="1">
    <location>
        <begin position="39"/>
        <end position="67"/>
    </location>
</feature>